<protein>
    <submittedName>
        <fullName evidence="1">Uncharacterized protein</fullName>
    </submittedName>
</protein>
<reference evidence="1" key="1">
    <citation type="journal article" date="2023" name="Plant J.">
        <title>Genome sequences and population genomics provide insights into the demographic history, inbreeding, and mutation load of two 'living fossil' tree species of Dipteronia.</title>
        <authorList>
            <person name="Feng Y."/>
            <person name="Comes H.P."/>
            <person name="Chen J."/>
            <person name="Zhu S."/>
            <person name="Lu R."/>
            <person name="Zhang X."/>
            <person name="Li P."/>
            <person name="Qiu J."/>
            <person name="Olsen K.M."/>
            <person name="Qiu Y."/>
        </authorList>
    </citation>
    <scope>NUCLEOTIDE SEQUENCE</scope>
    <source>
        <strain evidence="1">NBL</strain>
    </source>
</reference>
<evidence type="ECO:0000313" key="2">
    <source>
        <dbReference type="Proteomes" id="UP001281410"/>
    </source>
</evidence>
<evidence type="ECO:0000313" key="1">
    <source>
        <dbReference type="EMBL" id="KAK3226174.1"/>
    </source>
</evidence>
<accession>A0AAE0AYZ9</accession>
<dbReference type="EMBL" id="JANJYJ010000002">
    <property type="protein sequence ID" value="KAK3226174.1"/>
    <property type="molecule type" value="Genomic_DNA"/>
</dbReference>
<name>A0AAE0AYZ9_9ROSI</name>
<keyword evidence="2" id="KW-1185">Reference proteome</keyword>
<dbReference type="AlphaFoldDB" id="A0AAE0AYZ9"/>
<comment type="caution">
    <text evidence="1">The sequence shown here is derived from an EMBL/GenBank/DDBJ whole genome shotgun (WGS) entry which is preliminary data.</text>
</comment>
<gene>
    <name evidence="1" type="ORF">Dsin_006036</name>
</gene>
<proteinExistence type="predicted"/>
<sequence>MEPEITEENDDDEEASWITSFQKEKIRKIIEYQKSLYWSSSVSASSSSSSFSSAAASCSSSCRGSSRSSLLELMKVGSTSLRRLFDMEHTSLATYFDNYSGSPITKPVPLWGSDTEDDEHYDPWESIKQIGFSGNPQIDQQSNFASDGSFRFDGQHKSMKICSRKLKRKKSFRRLPGFGLWICRGFRFRLRLRRLRFFICGRKFCN</sequence>
<dbReference type="Proteomes" id="UP001281410">
    <property type="component" value="Unassembled WGS sequence"/>
</dbReference>
<organism evidence="1 2">
    <name type="scientific">Dipteronia sinensis</name>
    <dbReference type="NCBI Taxonomy" id="43782"/>
    <lineage>
        <taxon>Eukaryota</taxon>
        <taxon>Viridiplantae</taxon>
        <taxon>Streptophyta</taxon>
        <taxon>Embryophyta</taxon>
        <taxon>Tracheophyta</taxon>
        <taxon>Spermatophyta</taxon>
        <taxon>Magnoliopsida</taxon>
        <taxon>eudicotyledons</taxon>
        <taxon>Gunneridae</taxon>
        <taxon>Pentapetalae</taxon>
        <taxon>rosids</taxon>
        <taxon>malvids</taxon>
        <taxon>Sapindales</taxon>
        <taxon>Sapindaceae</taxon>
        <taxon>Hippocastanoideae</taxon>
        <taxon>Acereae</taxon>
        <taxon>Dipteronia</taxon>
    </lineage>
</organism>